<evidence type="ECO:0000313" key="2">
    <source>
        <dbReference type="Proteomes" id="UP000268857"/>
    </source>
</evidence>
<comment type="caution">
    <text evidence="1">The sequence shown here is derived from an EMBL/GenBank/DDBJ whole genome shotgun (WGS) entry which is preliminary data.</text>
</comment>
<protein>
    <submittedName>
        <fullName evidence="1">Uncharacterized protein</fullName>
    </submittedName>
</protein>
<proteinExistence type="predicted"/>
<sequence>MDALVEKLETKLHQWQPDVAEQVRQYVAEIIDLADQDALDILRSRIVEQEVLDLLDEPETR</sequence>
<dbReference type="RefSeq" id="WP_016875861.1">
    <property type="nucleotide sequence ID" value="NZ_AJLN01000096.1"/>
</dbReference>
<evidence type="ECO:0000313" key="1">
    <source>
        <dbReference type="EMBL" id="RUR74654.1"/>
    </source>
</evidence>
<accession>A0A433N0Z2</accession>
<gene>
    <name evidence="1" type="ORF">PCC6912_51710</name>
</gene>
<dbReference type="EMBL" id="RSCJ01000028">
    <property type="protein sequence ID" value="RUR74654.1"/>
    <property type="molecule type" value="Genomic_DNA"/>
</dbReference>
<dbReference type="STRING" id="211165.GCA_000317285_03579"/>
<organism evidence="1 2">
    <name type="scientific">Chlorogloeopsis fritschii PCC 6912</name>
    <dbReference type="NCBI Taxonomy" id="211165"/>
    <lineage>
        <taxon>Bacteria</taxon>
        <taxon>Bacillati</taxon>
        <taxon>Cyanobacteriota</taxon>
        <taxon>Cyanophyceae</taxon>
        <taxon>Nostocales</taxon>
        <taxon>Chlorogloeopsidaceae</taxon>
        <taxon>Chlorogloeopsis</taxon>
    </lineage>
</organism>
<keyword evidence="2" id="KW-1185">Reference proteome</keyword>
<dbReference type="Proteomes" id="UP000268857">
    <property type="component" value="Unassembled WGS sequence"/>
</dbReference>
<reference evidence="1 2" key="1">
    <citation type="journal article" date="2019" name="Genome Biol. Evol.">
        <title>Day and night: Metabolic profiles and evolutionary relationships of six axenic non-marine cyanobacteria.</title>
        <authorList>
            <person name="Will S.E."/>
            <person name="Henke P."/>
            <person name="Boedeker C."/>
            <person name="Huang S."/>
            <person name="Brinkmann H."/>
            <person name="Rohde M."/>
            <person name="Jarek M."/>
            <person name="Friedl T."/>
            <person name="Seufert S."/>
            <person name="Schumacher M."/>
            <person name="Overmann J."/>
            <person name="Neumann-Schaal M."/>
            <person name="Petersen J."/>
        </authorList>
    </citation>
    <scope>NUCLEOTIDE SEQUENCE [LARGE SCALE GENOMIC DNA]</scope>
    <source>
        <strain evidence="1 2">PCC 6912</strain>
    </source>
</reference>
<name>A0A433N0Z2_CHLFR</name>
<dbReference type="AlphaFoldDB" id="A0A433N0Z2"/>